<feature type="region of interest" description="Disordered" evidence="1">
    <location>
        <begin position="32"/>
        <end position="106"/>
    </location>
</feature>
<dbReference type="AlphaFoldDB" id="A0AAF0F262"/>
<evidence type="ECO:0000313" key="2">
    <source>
        <dbReference type="EMBL" id="WFD39395.1"/>
    </source>
</evidence>
<evidence type="ECO:0000256" key="1">
    <source>
        <dbReference type="SAM" id="MobiDB-lite"/>
    </source>
</evidence>
<proteinExistence type="predicted"/>
<dbReference type="Proteomes" id="UP001217754">
    <property type="component" value="Chromosome 4"/>
</dbReference>
<reference evidence="2" key="1">
    <citation type="submission" date="2023-03" db="EMBL/GenBank/DDBJ databases">
        <title>Mating type loci evolution in Malassezia.</title>
        <authorList>
            <person name="Coelho M.A."/>
        </authorList>
    </citation>
    <scope>NUCLEOTIDE SEQUENCE</scope>
    <source>
        <strain evidence="2">CBS 9431</strain>
    </source>
</reference>
<evidence type="ECO:0000313" key="3">
    <source>
        <dbReference type="Proteomes" id="UP001217754"/>
    </source>
</evidence>
<name>A0AAF0F262_9BASI</name>
<sequence length="187" mass="21146">MDELLEDEQRLCDFAYSDLDLDSLRKQMRSLAYRREAEQDTHRSEEADDKQEGRSAPQEGTAAPPKPAPSAPKQSPPSKGKAPESRKTKNGRQAKSMTPAPPRTVPNADLFHTLNYIYQRAHRMEVMAALRGKPHLARWNAAAMRQFFALAKRAVIRVDPSIKKSVTYVSHDCARHAPSLYHLYPIP</sequence>
<gene>
    <name evidence="2" type="ORF">MJAP1_002372</name>
</gene>
<accession>A0AAF0F262</accession>
<dbReference type="RefSeq" id="XP_060122292.1">
    <property type="nucleotide sequence ID" value="XM_060266309.1"/>
</dbReference>
<dbReference type="EMBL" id="CP119961">
    <property type="protein sequence ID" value="WFD39395.1"/>
    <property type="molecule type" value="Genomic_DNA"/>
</dbReference>
<keyword evidence="3" id="KW-1185">Reference proteome</keyword>
<feature type="compositionally biased region" description="Basic and acidic residues" evidence="1">
    <location>
        <begin position="33"/>
        <end position="53"/>
    </location>
</feature>
<protein>
    <submittedName>
        <fullName evidence="2">Uncharacterized protein</fullName>
    </submittedName>
</protein>
<dbReference type="GeneID" id="85226023"/>
<organism evidence="2 3">
    <name type="scientific">Malassezia japonica</name>
    <dbReference type="NCBI Taxonomy" id="223818"/>
    <lineage>
        <taxon>Eukaryota</taxon>
        <taxon>Fungi</taxon>
        <taxon>Dikarya</taxon>
        <taxon>Basidiomycota</taxon>
        <taxon>Ustilaginomycotina</taxon>
        <taxon>Malasseziomycetes</taxon>
        <taxon>Malasseziales</taxon>
        <taxon>Malasseziaceae</taxon>
        <taxon>Malassezia</taxon>
    </lineage>
</organism>
<feature type="compositionally biased region" description="Low complexity" evidence="1">
    <location>
        <begin position="71"/>
        <end position="80"/>
    </location>
</feature>